<dbReference type="PANTHER" id="PTHR43157">
    <property type="entry name" value="PHOSPHATIDYLINOSITOL-GLYCAN BIOSYNTHESIS CLASS F PROTEIN-RELATED"/>
    <property type="match status" value="1"/>
</dbReference>
<dbReference type="EMBL" id="JAOQAZ010000005">
    <property type="protein sequence ID" value="KAJ4266143.1"/>
    <property type="molecule type" value="Genomic_DNA"/>
</dbReference>
<accession>A0A9W8S773</accession>
<dbReference type="InterPro" id="IPR036291">
    <property type="entry name" value="NAD(P)-bd_dom_sf"/>
</dbReference>
<gene>
    <name evidence="2" type="ORF">NW762_004123</name>
</gene>
<dbReference type="GO" id="GO:0016491">
    <property type="term" value="F:oxidoreductase activity"/>
    <property type="evidence" value="ECO:0007669"/>
    <property type="project" value="UniProtKB-KW"/>
</dbReference>
<dbReference type="Proteomes" id="UP001152049">
    <property type="component" value="Unassembled WGS sequence"/>
</dbReference>
<dbReference type="AlphaFoldDB" id="A0A9W8S773"/>
<evidence type="ECO:0000313" key="2">
    <source>
        <dbReference type="EMBL" id="KAJ4266143.1"/>
    </source>
</evidence>
<sequence>MDKADMYAATPAHSSLAYFRWAVKNPPSDPTTSFEGKTVLITGANTGLGFEAALKFAKLGASKIIFGVRSLERGEAARTKIYAALTSKFDPNLIELIKLDMSDFSSVKEFAKQVSSTSPNIHIAVLNAGMAPIAYNTSDHGWEASLQINVLSTAYLAISLLPKLKETAKSSGRPAHLELVTSNGHGDVSFDSVHDDTNILFKVNKKENFNVLSQYSISKLLAMYVVSEIATRVSSSDVTVISVCPGLCKSDIARDGSWIVRKIDAAWKYFAARSTEEGSRTLVSGTLLEKSAHGCYWTNDRISEPSLRVTSPEGRAMSAKFWKELETELEKYEPGVMGHLA</sequence>
<dbReference type="InterPro" id="IPR002347">
    <property type="entry name" value="SDR_fam"/>
</dbReference>
<organism evidence="2 3">
    <name type="scientific">Fusarium torreyae</name>
    <dbReference type="NCBI Taxonomy" id="1237075"/>
    <lineage>
        <taxon>Eukaryota</taxon>
        <taxon>Fungi</taxon>
        <taxon>Dikarya</taxon>
        <taxon>Ascomycota</taxon>
        <taxon>Pezizomycotina</taxon>
        <taxon>Sordariomycetes</taxon>
        <taxon>Hypocreomycetidae</taxon>
        <taxon>Hypocreales</taxon>
        <taxon>Nectriaceae</taxon>
        <taxon>Fusarium</taxon>
    </lineage>
</organism>
<name>A0A9W8S773_9HYPO</name>
<dbReference type="Pfam" id="PF00106">
    <property type="entry name" value="adh_short"/>
    <property type="match status" value="1"/>
</dbReference>
<protein>
    <submittedName>
        <fullName evidence="2">Uncharacterized protein</fullName>
    </submittedName>
</protein>
<reference evidence="2" key="1">
    <citation type="submission" date="2022-09" db="EMBL/GenBank/DDBJ databases">
        <title>Fusarium specimens isolated from Avocado Roots.</title>
        <authorList>
            <person name="Stajich J."/>
            <person name="Roper C."/>
            <person name="Heimlech-Rivalta G."/>
        </authorList>
    </citation>
    <scope>NUCLEOTIDE SEQUENCE</scope>
    <source>
        <strain evidence="2">CF00136</strain>
    </source>
</reference>
<evidence type="ECO:0000256" key="1">
    <source>
        <dbReference type="ARBA" id="ARBA00023002"/>
    </source>
</evidence>
<evidence type="ECO:0000313" key="3">
    <source>
        <dbReference type="Proteomes" id="UP001152049"/>
    </source>
</evidence>
<dbReference type="Gene3D" id="3.40.50.720">
    <property type="entry name" value="NAD(P)-binding Rossmann-like Domain"/>
    <property type="match status" value="1"/>
</dbReference>
<keyword evidence="3" id="KW-1185">Reference proteome</keyword>
<dbReference type="PANTHER" id="PTHR43157:SF22">
    <property type="entry name" value="SHORT-CHAIN DEHYDROGENASE_REDUCTASE PHMF"/>
    <property type="match status" value="1"/>
</dbReference>
<dbReference type="OrthoDB" id="542013at2759"/>
<comment type="caution">
    <text evidence="2">The sequence shown here is derived from an EMBL/GenBank/DDBJ whole genome shotgun (WGS) entry which is preliminary data.</text>
</comment>
<dbReference type="SUPFAM" id="SSF51735">
    <property type="entry name" value="NAD(P)-binding Rossmann-fold domains"/>
    <property type="match status" value="1"/>
</dbReference>
<proteinExistence type="predicted"/>
<dbReference type="PRINTS" id="PR00081">
    <property type="entry name" value="GDHRDH"/>
</dbReference>
<keyword evidence="1" id="KW-0560">Oxidoreductase</keyword>